<keyword evidence="4" id="KW-1185">Reference proteome</keyword>
<reference evidence="3 4" key="1">
    <citation type="submission" date="2019-07" db="EMBL/GenBank/DDBJ databases">
        <title>Chromosome genome assembly for large yellow croaker.</title>
        <authorList>
            <person name="Xiao S."/>
        </authorList>
    </citation>
    <scope>NUCLEOTIDE SEQUENCE [LARGE SCALE GENOMIC DNA]</scope>
    <source>
        <strain evidence="3">JMULYC20181020</strain>
        <tissue evidence="3">Muscle</tissue>
    </source>
</reference>
<organism evidence="3 4">
    <name type="scientific">Larimichthys crocea</name>
    <name type="common">Large yellow croaker</name>
    <name type="synonym">Pseudosciaena crocea</name>
    <dbReference type="NCBI Taxonomy" id="215358"/>
    <lineage>
        <taxon>Eukaryota</taxon>
        <taxon>Metazoa</taxon>
        <taxon>Chordata</taxon>
        <taxon>Craniata</taxon>
        <taxon>Vertebrata</taxon>
        <taxon>Euteleostomi</taxon>
        <taxon>Actinopterygii</taxon>
        <taxon>Neopterygii</taxon>
        <taxon>Teleostei</taxon>
        <taxon>Neoteleostei</taxon>
        <taxon>Acanthomorphata</taxon>
        <taxon>Eupercaria</taxon>
        <taxon>Sciaenidae</taxon>
        <taxon>Larimichthys</taxon>
    </lineage>
</organism>
<gene>
    <name evidence="3" type="ORF">D5F01_LYC05827</name>
</gene>
<feature type="compositionally biased region" description="Acidic residues" evidence="1">
    <location>
        <begin position="395"/>
        <end position="422"/>
    </location>
</feature>
<evidence type="ECO:0000256" key="1">
    <source>
        <dbReference type="SAM" id="MobiDB-lite"/>
    </source>
</evidence>
<dbReference type="AlphaFoldDB" id="A0A6G0ITQ7"/>
<name>A0A6G0ITQ7_LARCR</name>
<evidence type="ECO:0000313" key="3">
    <source>
        <dbReference type="EMBL" id="KAE8294905.1"/>
    </source>
</evidence>
<proteinExistence type="predicted"/>
<feature type="region of interest" description="Disordered" evidence="1">
    <location>
        <begin position="213"/>
        <end position="481"/>
    </location>
</feature>
<evidence type="ECO:0000256" key="2">
    <source>
        <dbReference type="SAM" id="SignalP"/>
    </source>
</evidence>
<feature type="compositionally biased region" description="Basic and acidic residues" evidence="1">
    <location>
        <begin position="504"/>
        <end position="521"/>
    </location>
</feature>
<feature type="compositionally biased region" description="Basic and acidic residues" evidence="1">
    <location>
        <begin position="328"/>
        <end position="377"/>
    </location>
</feature>
<feature type="compositionally biased region" description="Basic and acidic residues" evidence="1">
    <location>
        <begin position="218"/>
        <end position="227"/>
    </location>
</feature>
<evidence type="ECO:0000313" key="4">
    <source>
        <dbReference type="Proteomes" id="UP000424527"/>
    </source>
</evidence>
<feature type="compositionally biased region" description="Basic and acidic residues" evidence="1">
    <location>
        <begin position="384"/>
        <end position="394"/>
    </location>
</feature>
<dbReference type="EMBL" id="REGW02000006">
    <property type="protein sequence ID" value="KAE8294905.1"/>
    <property type="molecule type" value="Genomic_DNA"/>
</dbReference>
<evidence type="ECO:0008006" key="5">
    <source>
        <dbReference type="Google" id="ProtNLM"/>
    </source>
</evidence>
<feature type="compositionally biased region" description="Acidic residues" evidence="1">
    <location>
        <begin position="318"/>
        <end position="327"/>
    </location>
</feature>
<feature type="signal peptide" evidence="2">
    <location>
        <begin position="1"/>
        <end position="16"/>
    </location>
</feature>
<dbReference type="Proteomes" id="UP000424527">
    <property type="component" value="Unassembled WGS sequence"/>
</dbReference>
<feature type="compositionally biased region" description="Basic and acidic residues" evidence="1">
    <location>
        <begin position="427"/>
        <end position="436"/>
    </location>
</feature>
<feature type="compositionally biased region" description="Basic and acidic residues" evidence="1">
    <location>
        <begin position="267"/>
        <end position="279"/>
    </location>
</feature>
<dbReference type="CDD" id="cd00096">
    <property type="entry name" value="Ig"/>
    <property type="match status" value="1"/>
</dbReference>
<feature type="compositionally biased region" description="Low complexity" evidence="1">
    <location>
        <begin position="229"/>
        <end position="239"/>
    </location>
</feature>
<feature type="compositionally biased region" description="Pro residues" evidence="1">
    <location>
        <begin position="470"/>
        <end position="479"/>
    </location>
</feature>
<dbReference type="InterPro" id="IPR036179">
    <property type="entry name" value="Ig-like_dom_sf"/>
</dbReference>
<dbReference type="SUPFAM" id="SSF48726">
    <property type="entry name" value="Immunoglobulin"/>
    <property type="match status" value="1"/>
</dbReference>
<sequence>MLTSWLTLTAFLAASANPERAAMTVAPTCRVKGHPEAELTLNCGDGKITGVVQYWHTPFGDLQPPASHSELDPVFMHSDGSLVVPNTSILHSGLYYCLLQHAEGRTLWPYKLHVGHNNKKNQEDSEYEQPHSSCGAFRFRRDVGSEAERQQGVSDEQFAGAVAASVLLTFVVGFSAGALSRTRVLRCLRAITTRLPSLRKQRCQTATCDSEVNLTDLPPERDRKDFEADTSAHSATSSPPAKPQRSFRHKQQQQQEERQETTAYLEGCDHMKEERRREEVEEVAGGSLEEQNKVCDGVTEEEEERVFYLSEDGGSQTETDEGECSEEREEKDGRESKEEKEVEERSGEGGDRRGSVEEVGGNKEKGSDEKEGWKEDKEVEEERSEQREDRRESMEEAEEERQEEEEEGGDEETDSCSEDDETGSQQQEDKIKRGTTEEEEPASPTPRPARRIIRLYQYDDDGQRYAHLPEPAPIEPRPGPRLRQRSISLTRLSAIMAAASAGPLDEREGGKEERTHFHMEI</sequence>
<accession>A0A6G0ITQ7</accession>
<feature type="region of interest" description="Disordered" evidence="1">
    <location>
        <begin position="499"/>
        <end position="521"/>
    </location>
</feature>
<protein>
    <recommendedName>
        <fullName evidence="5">Ig-like domain-containing protein</fullName>
    </recommendedName>
</protein>
<keyword evidence="2" id="KW-0732">Signal</keyword>
<comment type="caution">
    <text evidence="3">The sequence shown here is derived from an EMBL/GenBank/DDBJ whole genome shotgun (WGS) entry which is preliminary data.</text>
</comment>
<feature type="chain" id="PRO_5026329975" description="Ig-like domain-containing protein" evidence="2">
    <location>
        <begin position="17"/>
        <end position="521"/>
    </location>
</feature>